<dbReference type="EMBL" id="CP029554">
    <property type="protein sequence ID" value="AXE35059.1"/>
    <property type="molecule type" value="Genomic_DNA"/>
</dbReference>
<protein>
    <submittedName>
        <fullName evidence="1">Uncharacterized protein</fullName>
    </submittedName>
</protein>
<reference evidence="1 2" key="1">
    <citation type="submission" date="2018-05" db="EMBL/GenBank/DDBJ databases">
        <title>Genome sequencing, assembly and analysis of the novel insecticidal bacterium, Chromobacterium phragmitis.</title>
        <authorList>
            <person name="Sparks M.E."/>
            <person name="Blackburn M.B."/>
            <person name="Gundersen-Rindal D.E."/>
        </authorList>
    </citation>
    <scope>NUCLEOTIDE SEQUENCE [LARGE SCALE GENOMIC DNA]</scope>
    <source>
        <strain evidence="1">IIBBL 274-1</strain>
    </source>
</reference>
<accession>A0A344UIG1</accession>
<proteinExistence type="predicted"/>
<dbReference type="RefSeq" id="WP_114073420.1">
    <property type="nucleotide sequence ID" value="NZ_CP029554.1"/>
</dbReference>
<dbReference type="Proteomes" id="UP000252038">
    <property type="component" value="Chromosome"/>
</dbReference>
<evidence type="ECO:0000313" key="1">
    <source>
        <dbReference type="EMBL" id="AXE35059.1"/>
    </source>
</evidence>
<dbReference type="InterPro" id="IPR045694">
    <property type="entry name" value="DUF6058"/>
</dbReference>
<sequence>MQALLDYLQTHFLSEPQLLHRCGLSRERLARLQREGRAPQPSYALRCSGVVTSYFGERALGGVLAWYPLAMAEWLVEADQADAAALRARFERRYRAEWARLAAQGLADAAEANLDEEWTHFLAGTYGVCTRHARVEEIAAKGAAVAVIDRLTARQTRAALPAGELALLRRAVALLDEAAAPFAPHERAASSRERCVNQVRRQYLGDAA</sequence>
<dbReference type="Pfam" id="PF19531">
    <property type="entry name" value="DUF6058"/>
    <property type="match status" value="1"/>
</dbReference>
<evidence type="ECO:0000313" key="2">
    <source>
        <dbReference type="Proteomes" id="UP000252038"/>
    </source>
</evidence>
<organism evidence="1 2">
    <name type="scientific">Chromobacterium phragmitis</name>
    <dbReference type="NCBI Taxonomy" id="2202141"/>
    <lineage>
        <taxon>Bacteria</taxon>
        <taxon>Pseudomonadati</taxon>
        <taxon>Pseudomonadota</taxon>
        <taxon>Betaproteobacteria</taxon>
        <taxon>Neisseriales</taxon>
        <taxon>Chromobacteriaceae</taxon>
        <taxon>Chromobacterium</taxon>
    </lineage>
</organism>
<dbReference type="KEGG" id="chrb:DK843_12580"/>
<name>A0A344UIG1_9NEIS</name>
<gene>
    <name evidence="1" type="ORF">DK843_12580</name>
</gene>
<dbReference type="AlphaFoldDB" id="A0A344UIG1"/>